<keyword evidence="3" id="KW-1185">Reference proteome</keyword>
<evidence type="ECO:0008006" key="4">
    <source>
        <dbReference type="Google" id="ProtNLM"/>
    </source>
</evidence>
<feature type="transmembrane region" description="Helical" evidence="1">
    <location>
        <begin position="191"/>
        <end position="212"/>
    </location>
</feature>
<gene>
    <name evidence="2" type="ORF">KIW84_071394</name>
</gene>
<dbReference type="SUPFAM" id="SSF103511">
    <property type="entry name" value="Chlorophyll a-b binding protein"/>
    <property type="match status" value="1"/>
</dbReference>
<evidence type="ECO:0000313" key="3">
    <source>
        <dbReference type="Proteomes" id="UP001058974"/>
    </source>
</evidence>
<evidence type="ECO:0000313" key="2">
    <source>
        <dbReference type="EMBL" id="KAI5384362.1"/>
    </source>
</evidence>
<proteinExistence type="predicted"/>
<dbReference type="Gramene" id="Psat07G0139400-T1">
    <property type="protein sequence ID" value="KAI5384362.1"/>
    <property type="gene ID" value="KIW84_071394"/>
</dbReference>
<sequence>GDLKILSDSRVCYVYPTSSPHSPTRFHYDLLLTSLNTLSFNFLFSLSTHKLYHSFMASTTRVTHCDLRPPKPSLRPLPEKPAPLQFSIPKSKPTEPEGANTNILLQPRLCTLRSYGSDPIAAVIKTRKRDTQVSDDVSSFFATLSEYIESSKKSQDFEIISGRLAMMVFAATVTVELVTGNSVFKKMDITGITEAGGVCLSAVTFAALFAWFSSARSKVDRIFTVSYNSFIDSLIDQIIDGLFYDEI</sequence>
<comment type="caution">
    <text evidence="2">The sequence shown here is derived from an EMBL/GenBank/DDBJ whole genome shotgun (WGS) entry which is preliminary data.</text>
</comment>
<evidence type="ECO:0000256" key="1">
    <source>
        <dbReference type="SAM" id="Phobius"/>
    </source>
</evidence>
<dbReference type="GO" id="GO:0071486">
    <property type="term" value="P:cellular response to high light intensity"/>
    <property type="evidence" value="ECO:0007669"/>
    <property type="project" value="InterPro"/>
</dbReference>
<dbReference type="InterPro" id="IPR044971">
    <property type="entry name" value="SEP2"/>
</dbReference>
<accession>A0A9D4VJB5</accession>
<feature type="non-terminal residue" evidence="2">
    <location>
        <position position="247"/>
    </location>
</feature>
<dbReference type="PANTHER" id="PTHR36490">
    <property type="entry name" value="STRESS ENHANCED PROTEIN 2, CHLOROPLASTIC"/>
    <property type="match status" value="1"/>
</dbReference>
<protein>
    <recommendedName>
        <fullName evidence="4">Stress enhanced protein 2, chloroplastic</fullName>
    </recommendedName>
</protein>
<keyword evidence="1" id="KW-1133">Transmembrane helix</keyword>
<reference evidence="2 3" key="1">
    <citation type="journal article" date="2022" name="Nat. Genet.">
        <title>Improved pea reference genome and pan-genome highlight genomic features and evolutionary characteristics.</title>
        <authorList>
            <person name="Yang T."/>
            <person name="Liu R."/>
            <person name="Luo Y."/>
            <person name="Hu S."/>
            <person name="Wang D."/>
            <person name="Wang C."/>
            <person name="Pandey M.K."/>
            <person name="Ge S."/>
            <person name="Xu Q."/>
            <person name="Li N."/>
            <person name="Li G."/>
            <person name="Huang Y."/>
            <person name="Saxena R.K."/>
            <person name="Ji Y."/>
            <person name="Li M."/>
            <person name="Yan X."/>
            <person name="He Y."/>
            <person name="Liu Y."/>
            <person name="Wang X."/>
            <person name="Xiang C."/>
            <person name="Varshney R.K."/>
            <person name="Ding H."/>
            <person name="Gao S."/>
            <person name="Zong X."/>
        </authorList>
    </citation>
    <scope>NUCLEOTIDE SEQUENCE [LARGE SCALE GENOMIC DNA]</scope>
    <source>
        <strain evidence="2 3">cv. Zhongwan 6</strain>
    </source>
</reference>
<name>A0A9D4VJB5_PEA</name>
<dbReference type="Proteomes" id="UP001058974">
    <property type="component" value="Chromosome 7"/>
</dbReference>
<dbReference type="PANTHER" id="PTHR36490:SF1">
    <property type="entry name" value="STRESS ENHANCED PROTEIN 2, CHLOROPLASTIC"/>
    <property type="match status" value="1"/>
</dbReference>
<feature type="transmembrane region" description="Helical" evidence="1">
    <location>
        <begin position="160"/>
        <end position="179"/>
    </location>
</feature>
<dbReference type="AlphaFoldDB" id="A0A9D4VJB5"/>
<keyword evidence="1" id="KW-0812">Transmembrane</keyword>
<organism evidence="2 3">
    <name type="scientific">Pisum sativum</name>
    <name type="common">Garden pea</name>
    <name type="synonym">Lathyrus oleraceus</name>
    <dbReference type="NCBI Taxonomy" id="3888"/>
    <lineage>
        <taxon>Eukaryota</taxon>
        <taxon>Viridiplantae</taxon>
        <taxon>Streptophyta</taxon>
        <taxon>Embryophyta</taxon>
        <taxon>Tracheophyta</taxon>
        <taxon>Spermatophyta</taxon>
        <taxon>Magnoliopsida</taxon>
        <taxon>eudicotyledons</taxon>
        <taxon>Gunneridae</taxon>
        <taxon>Pentapetalae</taxon>
        <taxon>rosids</taxon>
        <taxon>fabids</taxon>
        <taxon>Fabales</taxon>
        <taxon>Fabaceae</taxon>
        <taxon>Papilionoideae</taxon>
        <taxon>50 kb inversion clade</taxon>
        <taxon>NPAAA clade</taxon>
        <taxon>Hologalegina</taxon>
        <taxon>IRL clade</taxon>
        <taxon>Fabeae</taxon>
        <taxon>Lathyrus</taxon>
    </lineage>
</organism>
<keyword evidence="1" id="KW-0472">Membrane</keyword>
<dbReference type="EMBL" id="JAMSHJ010000007">
    <property type="protein sequence ID" value="KAI5384362.1"/>
    <property type="molecule type" value="Genomic_DNA"/>
</dbReference>